<evidence type="ECO:0000256" key="3">
    <source>
        <dbReference type="ARBA" id="ARBA00023163"/>
    </source>
</evidence>
<dbReference type="InterPro" id="IPR036388">
    <property type="entry name" value="WH-like_DNA-bd_sf"/>
</dbReference>
<proteinExistence type="predicted"/>
<keyword evidence="1" id="KW-0805">Transcription regulation</keyword>
<accession>A0ABY6IP92</accession>
<dbReference type="Gene3D" id="1.10.10.10">
    <property type="entry name" value="Winged helix-like DNA-binding domain superfamily/Winged helix DNA-binding domain"/>
    <property type="match status" value="1"/>
</dbReference>
<gene>
    <name evidence="5" type="ORF">OF122_13335</name>
</gene>
<evidence type="ECO:0000256" key="1">
    <source>
        <dbReference type="ARBA" id="ARBA00023015"/>
    </source>
</evidence>
<sequence>MNDHETQRIVTIQMGSQANDTPRTARHPTECLAEDWLAFLGHRWNALILWHLANGPMRYGELRDALPGITPKVLSERLAGLTGRLLILRTVSNGFPRETSYQLTPQGSTLGPIVLRLYDWAEENAARI</sequence>
<dbReference type="Pfam" id="PF01638">
    <property type="entry name" value="HxlR"/>
    <property type="match status" value="1"/>
</dbReference>
<dbReference type="PROSITE" id="PS51118">
    <property type="entry name" value="HTH_HXLR"/>
    <property type="match status" value="1"/>
</dbReference>
<evidence type="ECO:0000313" key="6">
    <source>
        <dbReference type="Proteomes" id="UP001163882"/>
    </source>
</evidence>
<evidence type="ECO:0000313" key="5">
    <source>
        <dbReference type="EMBL" id="UYQ71040.1"/>
    </source>
</evidence>
<name>A0ABY6IP92_9HYPH</name>
<dbReference type="EMBL" id="CP107716">
    <property type="protein sequence ID" value="UYQ71040.1"/>
    <property type="molecule type" value="Genomic_DNA"/>
</dbReference>
<keyword evidence="3" id="KW-0804">Transcription</keyword>
<dbReference type="RefSeq" id="WP_264224704.1">
    <property type="nucleotide sequence ID" value="NZ_CP107716.1"/>
</dbReference>
<keyword evidence="2" id="KW-0238">DNA-binding</keyword>
<evidence type="ECO:0000259" key="4">
    <source>
        <dbReference type="PROSITE" id="PS51118"/>
    </source>
</evidence>
<protein>
    <submittedName>
        <fullName evidence="5">Helix-turn-helix transcriptional regulator</fullName>
    </submittedName>
</protein>
<dbReference type="PANTHER" id="PTHR33204">
    <property type="entry name" value="TRANSCRIPTIONAL REGULATOR, MARR FAMILY"/>
    <property type="match status" value="1"/>
</dbReference>
<organism evidence="5 6">
    <name type="scientific">Pelagibacterium flavum</name>
    <dbReference type="NCBI Taxonomy" id="2984530"/>
    <lineage>
        <taxon>Bacteria</taxon>
        <taxon>Pseudomonadati</taxon>
        <taxon>Pseudomonadota</taxon>
        <taxon>Alphaproteobacteria</taxon>
        <taxon>Hyphomicrobiales</taxon>
        <taxon>Devosiaceae</taxon>
        <taxon>Pelagibacterium</taxon>
    </lineage>
</organism>
<keyword evidence="6" id="KW-1185">Reference proteome</keyword>
<dbReference type="PANTHER" id="PTHR33204:SF37">
    <property type="entry name" value="HTH-TYPE TRANSCRIPTIONAL REGULATOR YODB"/>
    <property type="match status" value="1"/>
</dbReference>
<dbReference type="InterPro" id="IPR002577">
    <property type="entry name" value="HTH_HxlR"/>
</dbReference>
<evidence type="ECO:0000256" key="2">
    <source>
        <dbReference type="ARBA" id="ARBA00023125"/>
    </source>
</evidence>
<reference evidence="5" key="1">
    <citation type="submission" date="2022-10" db="EMBL/GenBank/DDBJ databases">
        <title>YIM 151497 complete genome.</title>
        <authorList>
            <person name="Chen X."/>
        </authorList>
    </citation>
    <scope>NUCLEOTIDE SEQUENCE</scope>
    <source>
        <strain evidence="5">YIM 151497</strain>
    </source>
</reference>
<dbReference type="InterPro" id="IPR036390">
    <property type="entry name" value="WH_DNA-bd_sf"/>
</dbReference>
<dbReference type="Proteomes" id="UP001163882">
    <property type="component" value="Chromosome"/>
</dbReference>
<feature type="domain" description="HTH hxlR-type" evidence="4">
    <location>
        <begin position="31"/>
        <end position="128"/>
    </location>
</feature>
<dbReference type="SUPFAM" id="SSF46785">
    <property type="entry name" value="Winged helix' DNA-binding domain"/>
    <property type="match status" value="1"/>
</dbReference>